<dbReference type="PaxDb" id="6945-B7PRG8"/>
<evidence type="ECO:0000313" key="2">
    <source>
        <dbReference type="EnsemblMetazoa" id="ISCW007620-PA"/>
    </source>
</evidence>
<dbReference type="InParanoid" id="B7PRG8"/>
<reference evidence="1 3" key="1">
    <citation type="submission" date="2008-03" db="EMBL/GenBank/DDBJ databases">
        <title>Annotation of Ixodes scapularis.</title>
        <authorList>
            <consortium name="Ixodes scapularis Genome Project Consortium"/>
            <person name="Caler E."/>
            <person name="Hannick L.I."/>
            <person name="Bidwell S."/>
            <person name="Joardar V."/>
            <person name="Thiagarajan M."/>
            <person name="Amedeo P."/>
            <person name="Galinsky K.J."/>
            <person name="Schobel S."/>
            <person name="Inman J."/>
            <person name="Hostetler J."/>
            <person name="Miller J."/>
            <person name="Hammond M."/>
            <person name="Megy K."/>
            <person name="Lawson D."/>
            <person name="Kodira C."/>
            <person name="Sutton G."/>
            <person name="Meyer J."/>
            <person name="Hill C.A."/>
            <person name="Birren B."/>
            <person name="Nene V."/>
            <person name="Collins F."/>
            <person name="Alarcon-Chaidez F."/>
            <person name="Wikel S."/>
            <person name="Strausberg R."/>
        </authorList>
    </citation>
    <scope>NUCLEOTIDE SEQUENCE [LARGE SCALE GENOMIC DNA]</scope>
    <source>
        <strain evidence="3">Wikel</strain>
        <strain evidence="1">Wikel colony</strain>
    </source>
</reference>
<dbReference type="EMBL" id="ABJB010860162">
    <property type="status" value="NOT_ANNOTATED_CDS"/>
    <property type="molecule type" value="Genomic_DNA"/>
</dbReference>
<name>B7PRG8_IXOSC</name>
<gene>
    <name evidence="1" type="ORF">IscW_ISCW007620</name>
</gene>
<dbReference type="EMBL" id="ABJB011006682">
    <property type="status" value="NOT_ANNOTATED_CDS"/>
    <property type="molecule type" value="Genomic_DNA"/>
</dbReference>
<dbReference type="EnsemblMetazoa" id="ISCW007620-RA">
    <property type="protein sequence ID" value="ISCW007620-PA"/>
    <property type="gene ID" value="ISCW007620"/>
</dbReference>
<evidence type="ECO:0000313" key="3">
    <source>
        <dbReference type="Proteomes" id="UP000001555"/>
    </source>
</evidence>
<organism>
    <name type="scientific">Ixodes scapularis</name>
    <name type="common">Black-legged tick</name>
    <name type="synonym">Deer tick</name>
    <dbReference type="NCBI Taxonomy" id="6945"/>
    <lineage>
        <taxon>Eukaryota</taxon>
        <taxon>Metazoa</taxon>
        <taxon>Ecdysozoa</taxon>
        <taxon>Arthropoda</taxon>
        <taxon>Chelicerata</taxon>
        <taxon>Arachnida</taxon>
        <taxon>Acari</taxon>
        <taxon>Parasitiformes</taxon>
        <taxon>Ixodida</taxon>
        <taxon>Ixodoidea</taxon>
        <taxon>Ixodidae</taxon>
        <taxon>Ixodinae</taxon>
        <taxon>Ixodes</taxon>
    </lineage>
</organism>
<protein>
    <submittedName>
        <fullName evidence="1 2">Uncharacterized protein</fullName>
    </submittedName>
</protein>
<dbReference type="VEuPathDB" id="VectorBase:ISCP_005305"/>
<evidence type="ECO:0000313" key="1">
    <source>
        <dbReference type="EMBL" id="EEC09190.1"/>
    </source>
</evidence>
<dbReference type="HOGENOM" id="CLU_2608689_0_0_1"/>
<sequence length="79" mass="8692">MRRPFHPGDDEQSDFFHEAGPACGIPAGVMAWWDEEGPLAQLGAHFQAILGASLAPHMPHPHRLVRLCLNSCFSPQPHV</sequence>
<reference evidence="2" key="2">
    <citation type="submission" date="2020-05" db="UniProtKB">
        <authorList>
            <consortium name="EnsemblMetazoa"/>
        </authorList>
    </citation>
    <scope>IDENTIFICATION</scope>
    <source>
        <strain evidence="2">wikel</strain>
    </source>
</reference>
<accession>B7PRG8</accession>
<dbReference type="VEuPathDB" id="VectorBase:ISCW007620"/>
<dbReference type="AlphaFoldDB" id="B7PRG8"/>
<dbReference type="EMBL" id="DS772419">
    <property type="protein sequence ID" value="EEC09190.1"/>
    <property type="molecule type" value="Genomic_DNA"/>
</dbReference>
<dbReference type="VEuPathDB" id="VectorBase:ISCI007620"/>
<keyword evidence="3" id="KW-1185">Reference proteome</keyword>
<dbReference type="Proteomes" id="UP000001555">
    <property type="component" value="Unassembled WGS sequence"/>
</dbReference>
<proteinExistence type="predicted"/>
<dbReference type="OrthoDB" id="6095487at2759"/>